<keyword evidence="3" id="KW-1185">Reference proteome</keyword>
<evidence type="ECO:0000313" key="2">
    <source>
        <dbReference type="EMBL" id="ANB50582.1"/>
    </source>
</evidence>
<dbReference type="Proteomes" id="UP000241365">
    <property type="component" value="Segment"/>
</dbReference>
<reference evidence="2 3" key="1">
    <citation type="journal article" date="2016" name="Genome Announc.">
        <title>Complete Genome Sequence of a New Megavirus Family Member Isolated from an Inland Water Lake for the First Time in India.</title>
        <authorList>
            <person name="Chatterjee A."/>
            <person name="Ali F."/>
            <person name="Bange D."/>
            <person name="Kondabagil K."/>
        </authorList>
    </citation>
    <scope>NUCLEOTIDE SEQUENCE [LARGE SCALE GENOMIC DNA]</scope>
    <source>
        <strain evidence="2">1</strain>
    </source>
</reference>
<accession>A0A167RE72</accession>
<evidence type="ECO:0000313" key="3">
    <source>
        <dbReference type="Proteomes" id="UP000241365"/>
    </source>
</evidence>
<dbReference type="GeneID" id="80512944"/>
<dbReference type="RefSeq" id="YP_010776333.1">
    <property type="nucleotide sequence ID" value="NC_075034.1"/>
</dbReference>
<sequence length="240" mass="28165">MNLSNISDSIKGLNQQICNKEHKLYLAKKKIDQSQNLLDQKIKLENLIIQYQQELEKVVIEINNFDKSKLEAEYDKINLEIAELVKNKFDQESAKLNELEKIVTNLFPDSKDKCYTAKCINYLGINNEISTIWSRETYNYELWTKFTEEHLITEAHKQHNDNLIRKNGPYNFVHSHDVVGDYNECVWDGSDKRCECSCKCPVWSNHGVNWLTDITLDKIYPVGKPMCSWSNEYANLEKIY</sequence>
<organism evidence="2 3">
    <name type="scientific">Powai lake megavirus</name>
    <dbReference type="NCBI Taxonomy" id="1842663"/>
    <lineage>
        <taxon>Viruses</taxon>
        <taxon>Varidnaviria</taxon>
        <taxon>Bamfordvirae</taxon>
        <taxon>Nucleocytoviricota</taxon>
        <taxon>Megaviricetes</taxon>
        <taxon>Imitervirales</taxon>
        <taxon>Mimiviridae</taxon>
        <taxon>Megamimivirinae</taxon>
        <taxon>Megavirus</taxon>
        <taxon>Megavirus powaiense</taxon>
    </lineage>
</organism>
<evidence type="ECO:0000256" key="1">
    <source>
        <dbReference type="SAM" id="Coils"/>
    </source>
</evidence>
<proteinExistence type="predicted"/>
<name>A0A167RE72_9VIRU</name>
<protein>
    <submittedName>
        <fullName evidence="2">Uncharacterized protein</fullName>
    </submittedName>
</protein>
<keyword evidence="1" id="KW-0175">Coiled coil</keyword>
<dbReference type="EMBL" id="KU877344">
    <property type="protein sequence ID" value="ANB50582.1"/>
    <property type="molecule type" value="Genomic_DNA"/>
</dbReference>
<dbReference type="InterPro" id="IPR043878">
    <property type="entry name" value="DUF5854"/>
</dbReference>
<dbReference type="KEGG" id="vg:80512944"/>
<dbReference type="Pfam" id="PF19172">
    <property type="entry name" value="DUF5854"/>
    <property type="match status" value="1"/>
</dbReference>
<feature type="coiled-coil region" evidence="1">
    <location>
        <begin position="34"/>
        <end position="102"/>
    </location>
</feature>